<evidence type="ECO:0000256" key="2">
    <source>
        <dbReference type="ARBA" id="ARBA00022618"/>
    </source>
</evidence>
<dbReference type="PANTHER" id="PTHR21015:SF22">
    <property type="entry name" value="GLYCOSYLTRANSFERASE"/>
    <property type="match status" value="1"/>
</dbReference>
<reference evidence="13" key="1">
    <citation type="submission" date="2022-03" db="EMBL/GenBank/DDBJ databases">
        <title>Identification of a novel bacterium isolated from mangrove sediments.</title>
        <authorList>
            <person name="Pan X."/>
        </authorList>
    </citation>
    <scope>NUCLEOTIDE SEQUENCE</scope>
    <source>
        <strain evidence="13">B2637</strain>
    </source>
</reference>
<dbReference type="Gene3D" id="3.40.50.2000">
    <property type="entry name" value="Glycogen Phosphorylase B"/>
    <property type="match status" value="2"/>
</dbReference>
<dbReference type="Pfam" id="PF04101">
    <property type="entry name" value="Glyco_tran_28_C"/>
    <property type="match status" value="1"/>
</dbReference>
<feature type="domain" description="Glycosyl transferase family 28 C-terminal" evidence="12">
    <location>
        <begin position="191"/>
        <end position="322"/>
    </location>
</feature>
<dbReference type="EMBL" id="JALHAT010000002">
    <property type="protein sequence ID" value="MCJ1959459.1"/>
    <property type="molecule type" value="Genomic_DNA"/>
</dbReference>
<evidence type="ECO:0000256" key="3">
    <source>
        <dbReference type="ARBA" id="ARBA00022676"/>
    </source>
</evidence>
<evidence type="ECO:0000256" key="1">
    <source>
        <dbReference type="ARBA" id="ARBA00022475"/>
    </source>
</evidence>
<comment type="similarity">
    <text evidence="10">Belongs to the glycosyltransferase 28 family. MurG subfamily.</text>
</comment>
<proteinExistence type="inferred from homology"/>
<evidence type="ECO:0000256" key="5">
    <source>
        <dbReference type="ARBA" id="ARBA00022960"/>
    </source>
</evidence>
<feature type="binding site" evidence="10">
    <location>
        <position position="197"/>
    </location>
    <ligand>
        <name>UDP-N-acetyl-alpha-D-glucosamine</name>
        <dbReference type="ChEBI" id="CHEBI:57705"/>
    </ligand>
</feature>
<feature type="binding site" evidence="10">
    <location>
        <begin position="15"/>
        <end position="17"/>
    </location>
    <ligand>
        <name>UDP-N-acetyl-alpha-D-glucosamine</name>
        <dbReference type="ChEBI" id="CHEBI:57705"/>
    </ligand>
</feature>
<keyword evidence="2 10" id="KW-0132">Cell division</keyword>
<evidence type="ECO:0000256" key="7">
    <source>
        <dbReference type="ARBA" id="ARBA00023136"/>
    </source>
</evidence>
<feature type="binding site" evidence="10">
    <location>
        <position position="298"/>
    </location>
    <ligand>
        <name>UDP-N-acetyl-alpha-D-glucosamine</name>
        <dbReference type="ChEBI" id="CHEBI:57705"/>
    </ligand>
</feature>
<dbReference type="InterPro" id="IPR007235">
    <property type="entry name" value="Glyco_trans_28_C"/>
</dbReference>
<evidence type="ECO:0000313" key="14">
    <source>
        <dbReference type="Proteomes" id="UP001162802"/>
    </source>
</evidence>
<dbReference type="EC" id="2.4.1.227" evidence="10"/>
<comment type="caution">
    <text evidence="13">The sequence shown here is derived from an EMBL/GenBank/DDBJ whole genome shotgun (WGS) entry which is preliminary data.</text>
</comment>
<comment type="caution">
    <text evidence="10">Lacks conserved residue(s) required for the propagation of feature annotation.</text>
</comment>
<comment type="subcellular location">
    <subcellularLocation>
        <location evidence="10">Cell membrane</location>
        <topology evidence="10">Peripheral membrane protein</topology>
        <orientation evidence="10">Cytoplasmic side</orientation>
    </subcellularLocation>
</comment>
<feature type="binding site" evidence="10">
    <location>
        <position position="126"/>
    </location>
    <ligand>
        <name>UDP-N-acetyl-alpha-D-glucosamine</name>
        <dbReference type="ChEBI" id="CHEBI:57705"/>
    </ligand>
</feature>
<dbReference type="RefSeq" id="WP_243796645.1">
    <property type="nucleotide sequence ID" value="NZ_JALHAT010000002.1"/>
</dbReference>
<dbReference type="InterPro" id="IPR004276">
    <property type="entry name" value="GlycoTrans_28_N"/>
</dbReference>
<keyword evidence="3 10" id="KW-0328">Glycosyltransferase</keyword>
<keyword evidence="9 10" id="KW-0961">Cell wall biogenesis/degradation</keyword>
<dbReference type="CDD" id="cd03785">
    <property type="entry name" value="GT28_MurG"/>
    <property type="match status" value="1"/>
</dbReference>
<keyword evidence="14" id="KW-1185">Reference proteome</keyword>
<organism evidence="13 14">
    <name type="scientific">Novosphingobium mangrovi</name>
    <name type="common">ex Hu et al. 2023</name>
    <dbReference type="NCBI Taxonomy" id="2930094"/>
    <lineage>
        <taxon>Bacteria</taxon>
        <taxon>Pseudomonadati</taxon>
        <taxon>Pseudomonadota</taxon>
        <taxon>Alphaproteobacteria</taxon>
        <taxon>Sphingomonadales</taxon>
        <taxon>Sphingomonadaceae</taxon>
        <taxon>Novosphingobium</taxon>
    </lineage>
</organism>
<protein>
    <recommendedName>
        <fullName evidence="10">UDP-N-acetylglucosamine--N-acetylmuramyl-(pentapeptide) pyrophosphoryl-undecaprenol N-acetylglucosamine transferase</fullName>
        <ecNumber evidence="10">2.4.1.227</ecNumber>
    </recommendedName>
    <alternativeName>
        <fullName evidence="10">Undecaprenyl-PP-MurNAc-pentapeptide-UDPGlcNAc GlcNAc transferase</fullName>
    </alternativeName>
</protein>
<dbReference type="SUPFAM" id="SSF53756">
    <property type="entry name" value="UDP-Glycosyltransferase/glycogen phosphorylase"/>
    <property type="match status" value="1"/>
</dbReference>
<evidence type="ECO:0000259" key="12">
    <source>
        <dbReference type="Pfam" id="PF04101"/>
    </source>
</evidence>
<dbReference type="GO" id="GO:0016757">
    <property type="term" value="F:glycosyltransferase activity"/>
    <property type="evidence" value="ECO:0007669"/>
    <property type="project" value="UniProtKB-KW"/>
</dbReference>
<accession>A0ABT0A8G4</accession>
<comment type="pathway">
    <text evidence="10">Cell wall biogenesis; peptidoglycan biosynthesis.</text>
</comment>
<feature type="binding site" evidence="10">
    <location>
        <position position="169"/>
    </location>
    <ligand>
        <name>UDP-N-acetyl-alpha-D-glucosamine</name>
        <dbReference type="ChEBI" id="CHEBI:57705"/>
    </ligand>
</feature>
<dbReference type="PANTHER" id="PTHR21015">
    <property type="entry name" value="UDP-N-ACETYLGLUCOSAMINE--N-ACETYLMURAMYL-(PENTAPEPTIDE) PYROPHOSPHORYL-UNDECAPRENOL N-ACETYLGLUCOSAMINE TRANSFERASE 1"/>
    <property type="match status" value="1"/>
</dbReference>
<keyword evidence="7 10" id="KW-0472">Membrane</keyword>
<evidence type="ECO:0000313" key="13">
    <source>
        <dbReference type="EMBL" id="MCJ1959459.1"/>
    </source>
</evidence>
<dbReference type="Proteomes" id="UP001162802">
    <property type="component" value="Unassembled WGS sequence"/>
</dbReference>
<name>A0ABT0A8G4_9SPHN</name>
<dbReference type="HAMAP" id="MF_00033">
    <property type="entry name" value="MurG"/>
    <property type="match status" value="1"/>
</dbReference>
<keyword evidence="8 10" id="KW-0131">Cell cycle</keyword>
<evidence type="ECO:0000259" key="11">
    <source>
        <dbReference type="Pfam" id="PF03033"/>
    </source>
</evidence>
<dbReference type="Pfam" id="PF03033">
    <property type="entry name" value="Glyco_transf_28"/>
    <property type="match status" value="1"/>
</dbReference>
<evidence type="ECO:0000256" key="4">
    <source>
        <dbReference type="ARBA" id="ARBA00022679"/>
    </source>
</evidence>
<comment type="catalytic activity">
    <reaction evidence="10">
        <text>di-trans,octa-cis-undecaprenyl diphospho-N-acetyl-alpha-D-muramoyl-L-alanyl-D-glutamyl-meso-2,6-diaminopimeloyl-D-alanyl-D-alanine + UDP-N-acetyl-alpha-D-glucosamine = di-trans,octa-cis-undecaprenyl diphospho-[N-acetyl-alpha-D-glucosaminyl-(1-&gt;4)]-N-acetyl-alpha-D-muramoyl-L-alanyl-D-glutamyl-meso-2,6-diaminopimeloyl-D-alanyl-D-alanine + UDP + H(+)</text>
        <dbReference type="Rhea" id="RHEA:31227"/>
        <dbReference type="ChEBI" id="CHEBI:15378"/>
        <dbReference type="ChEBI" id="CHEBI:57705"/>
        <dbReference type="ChEBI" id="CHEBI:58223"/>
        <dbReference type="ChEBI" id="CHEBI:61387"/>
        <dbReference type="ChEBI" id="CHEBI:61388"/>
        <dbReference type="EC" id="2.4.1.227"/>
    </reaction>
</comment>
<keyword evidence="4 10" id="KW-0808">Transferase</keyword>
<feature type="domain" description="Glycosyltransferase family 28 N-terminal" evidence="11">
    <location>
        <begin position="9"/>
        <end position="144"/>
    </location>
</feature>
<evidence type="ECO:0000256" key="6">
    <source>
        <dbReference type="ARBA" id="ARBA00022984"/>
    </source>
</evidence>
<keyword evidence="5 10" id="KW-0133">Cell shape</keyword>
<evidence type="ECO:0000256" key="9">
    <source>
        <dbReference type="ARBA" id="ARBA00023316"/>
    </source>
</evidence>
<evidence type="ECO:0000256" key="10">
    <source>
        <dbReference type="HAMAP-Rule" id="MF_00033"/>
    </source>
</evidence>
<keyword evidence="1 10" id="KW-1003">Cell membrane</keyword>
<comment type="function">
    <text evidence="10">Cell wall formation. Catalyzes the transfer of a GlcNAc subunit on undecaprenyl-pyrophosphoryl-MurNAc-pentapeptide (lipid intermediate I) to form undecaprenyl-pyrophosphoryl-MurNAc-(pentapeptide)GlcNAc (lipid intermediate II).</text>
</comment>
<evidence type="ECO:0000256" key="8">
    <source>
        <dbReference type="ARBA" id="ARBA00023306"/>
    </source>
</evidence>
<dbReference type="NCBIfam" id="TIGR01133">
    <property type="entry name" value="murG"/>
    <property type="match status" value="1"/>
</dbReference>
<gene>
    <name evidence="10 13" type="primary">murG</name>
    <name evidence="13" type="ORF">MTR65_02025</name>
</gene>
<keyword evidence="6 10" id="KW-0573">Peptidoglycan synthesis</keyword>
<dbReference type="InterPro" id="IPR006009">
    <property type="entry name" value="GlcNAc_MurG"/>
</dbReference>
<sequence>MSGPSRHYVLAAGGTGGHLIPAFALAAELHARGHHVALITDERGAKIPGKPDYLTTHVLPQGRIAGKNPLNWLKGARGVLKGRSMAKRLFESFQPSAVIGFGGYPSLPTMLAASAMKIPTILHEQNAVLGRVNRYFAKRVNAIATPCEDVDFLDARHEDKVTLVGNPVREQVLSLREEPFPDFSEDSLFRILVTGGSQGARILSQVIPEALAMLPPTLCSRLQVIQQCRPEDIDGVRQRYAHHGIPAELATYFEDMAERLAGAHLFIGRSGASTIAELTAVGRPAILIPLPYAMDDHQVANTREIVAAGGARVIRQPAITTEDPDLLTGDKRNALLREQGAIFDKMAKDICLQVQAIAKNPQMLANAAHASWNCGYPKAAKDLADLVESFGAAPMMDVLRVVPEGGAPARGGEALARSASAINKEFAQ</sequence>